<evidence type="ECO:0000313" key="1">
    <source>
        <dbReference type="EMBL" id="EDN92547.1"/>
    </source>
</evidence>
<dbReference type="AlphaFoldDB" id="A7ESV5"/>
<dbReference type="RefSeq" id="XP_001590670.1">
    <property type="nucleotide sequence ID" value="XM_001590620.1"/>
</dbReference>
<protein>
    <submittedName>
        <fullName evidence="1">Uncharacterized protein</fullName>
    </submittedName>
</protein>
<dbReference type="GeneID" id="5486736"/>
<proteinExistence type="predicted"/>
<organism evidence="1 2">
    <name type="scientific">Sclerotinia sclerotiorum (strain ATCC 18683 / 1980 / Ss-1)</name>
    <name type="common">White mold</name>
    <name type="synonym">Whetzelinia sclerotiorum</name>
    <dbReference type="NCBI Taxonomy" id="665079"/>
    <lineage>
        <taxon>Eukaryota</taxon>
        <taxon>Fungi</taxon>
        <taxon>Dikarya</taxon>
        <taxon>Ascomycota</taxon>
        <taxon>Pezizomycotina</taxon>
        <taxon>Leotiomycetes</taxon>
        <taxon>Helotiales</taxon>
        <taxon>Sclerotiniaceae</taxon>
        <taxon>Sclerotinia</taxon>
    </lineage>
</organism>
<keyword evidence="2" id="KW-1185">Reference proteome</keyword>
<reference evidence="2" key="1">
    <citation type="journal article" date="2011" name="PLoS Genet.">
        <title>Genomic analysis of the necrotrophic fungal pathogens Sclerotinia sclerotiorum and Botrytis cinerea.</title>
        <authorList>
            <person name="Amselem J."/>
            <person name="Cuomo C.A."/>
            <person name="van Kan J.A."/>
            <person name="Viaud M."/>
            <person name="Benito E.P."/>
            <person name="Couloux A."/>
            <person name="Coutinho P.M."/>
            <person name="de Vries R.P."/>
            <person name="Dyer P.S."/>
            <person name="Fillinger S."/>
            <person name="Fournier E."/>
            <person name="Gout L."/>
            <person name="Hahn M."/>
            <person name="Kohn L."/>
            <person name="Lapalu N."/>
            <person name="Plummer K.M."/>
            <person name="Pradier J.M."/>
            <person name="Quevillon E."/>
            <person name="Sharon A."/>
            <person name="Simon A."/>
            <person name="ten Have A."/>
            <person name="Tudzynski B."/>
            <person name="Tudzynski P."/>
            <person name="Wincker P."/>
            <person name="Andrew M."/>
            <person name="Anthouard V."/>
            <person name="Beever R.E."/>
            <person name="Beffa R."/>
            <person name="Benoit I."/>
            <person name="Bouzid O."/>
            <person name="Brault B."/>
            <person name="Chen Z."/>
            <person name="Choquer M."/>
            <person name="Collemare J."/>
            <person name="Cotton P."/>
            <person name="Danchin E.G."/>
            <person name="Da Silva C."/>
            <person name="Gautier A."/>
            <person name="Giraud C."/>
            <person name="Giraud T."/>
            <person name="Gonzalez C."/>
            <person name="Grossetete S."/>
            <person name="Guldener U."/>
            <person name="Henrissat B."/>
            <person name="Howlett B.J."/>
            <person name="Kodira C."/>
            <person name="Kretschmer M."/>
            <person name="Lappartient A."/>
            <person name="Leroch M."/>
            <person name="Levis C."/>
            <person name="Mauceli E."/>
            <person name="Neuveglise C."/>
            <person name="Oeser B."/>
            <person name="Pearson M."/>
            <person name="Poulain J."/>
            <person name="Poussereau N."/>
            <person name="Quesneville H."/>
            <person name="Rascle C."/>
            <person name="Schumacher J."/>
            <person name="Segurens B."/>
            <person name="Sexton A."/>
            <person name="Silva E."/>
            <person name="Sirven C."/>
            <person name="Soanes D.M."/>
            <person name="Talbot N.J."/>
            <person name="Templeton M."/>
            <person name="Yandava C."/>
            <person name="Yarden O."/>
            <person name="Zeng Q."/>
            <person name="Rollins J.A."/>
            <person name="Lebrun M.H."/>
            <person name="Dickman M."/>
        </authorList>
    </citation>
    <scope>NUCLEOTIDE SEQUENCE [LARGE SCALE GENOMIC DNA]</scope>
    <source>
        <strain evidence="2">ATCC 18683 / 1980 / Ss-1</strain>
    </source>
</reference>
<evidence type="ECO:0000313" key="2">
    <source>
        <dbReference type="Proteomes" id="UP000001312"/>
    </source>
</evidence>
<accession>A7ESV5</accession>
<gene>
    <name evidence="1" type="ORF">SS1G_08410</name>
</gene>
<dbReference type="Proteomes" id="UP000001312">
    <property type="component" value="Unassembled WGS sequence"/>
</dbReference>
<dbReference type="EMBL" id="CH476631">
    <property type="protein sequence ID" value="EDN92547.1"/>
    <property type="molecule type" value="Genomic_DNA"/>
</dbReference>
<dbReference type="HOGENOM" id="CLU_1928847_0_0_1"/>
<dbReference type="KEGG" id="ssl:SS1G_08410"/>
<name>A7ESV5_SCLS1</name>
<dbReference type="InParanoid" id="A7ESV5"/>
<sequence length="131" mass="14409">MGSFGSKMRLAGCKKDRCSRAAYLRACNARQERFHFLKEHGQPISLVKLINYVTDAELWQRIGPRGPDHSALVMRICSIVINEAASFVIECISSDACNVGGIERGFGGEPVLGIVTTHAMLIPMVLFEVDL</sequence>